<dbReference type="PROSITE" id="PS50885">
    <property type="entry name" value="HAMP"/>
    <property type="match status" value="1"/>
</dbReference>
<dbReference type="GO" id="GO:0016020">
    <property type="term" value="C:membrane"/>
    <property type="evidence" value="ECO:0007669"/>
    <property type="project" value="InterPro"/>
</dbReference>
<dbReference type="InterPro" id="IPR003660">
    <property type="entry name" value="HAMP_dom"/>
</dbReference>
<dbReference type="InterPro" id="IPR029016">
    <property type="entry name" value="GAF-like_dom_sf"/>
</dbReference>
<accession>A0AAU7Y6P6</accession>
<gene>
    <name evidence="4" type="ORF">ABS648_09765</name>
</gene>
<dbReference type="CDD" id="cd00077">
    <property type="entry name" value="HDc"/>
    <property type="match status" value="1"/>
</dbReference>
<dbReference type="InterPro" id="IPR037522">
    <property type="entry name" value="HD_GYP_dom"/>
</dbReference>
<dbReference type="Gene3D" id="3.30.450.20">
    <property type="entry name" value="PAS domain"/>
    <property type="match status" value="2"/>
</dbReference>
<proteinExistence type="predicted"/>
<dbReference type="Gene3D" id="3.30.450.40">
    <property type="match status" value="1"/>
</dbReference>
<dbReference type="SMART" id="SM00471">
    <property type="entry name" value="HDc"/>
    <property type="match status" value="1"/>
</dbReference>
<dbReference type="PANTHER" id="PTHR45228:SF5">
    <property type="entry name" value="CYCLIC DI-GMP PHOSPHODIESTERASE VC_1348-RELATED"/>
    <property type="match status" value="1"/>
</dbReference>
<dbReference type="AlphaFoldDB" id="A0AAU7Y6P6"/>
<keyword evidence="1" id="KW-0472">Membrane</keyword>
<dbReference type="SUPFAM" id="SSF109604">
    <property type="entry name" value="HD-domain/PDEase-like"/>
    <property type="match status" value="2"/>
</dbReference>
<keyword evidence="1" id="KW-0812">Transmembrane</keyword>
<feature type="domain" description="HAMP" evidence="2">
    <location>
        <begin position="367"/>
        <end position="420"/>
    </location>
</feature>
<dbReference type="SUPFAM" id="SSF103190">
    <property type="entry name" value="Sensory domain-like"/>
    <property type="match status" value="1"/>
</dbReference>
<dbReference type="RefSeq" id="WP_350448138.1">
    <property type="nucleotide sequence ID" value="NZ_CP158373.1"/>
</dbReference>
<dbReference type="PROSITE" id="PS51832">
    <property type="entry name" value="HD_GYP"/>
    <property type="match status" value="1"/>
</dbReference>
<dbReference type="Pfam" id="PF13487">
    <property type="entry name" value="HD_5"/>
    <property type="match status" value="1"/>
</dbReference>
<dbReference type="Gene3D" id="1.10.3210.10">
    <property type="entry name" value="Hypothetical protein af1432"/>
    <property type="match status" value="2"/>
</dbReference>
<organism evidence="4">
    <name type="scientific">Pseudomonas solani</name>
    <dbReference type="NCBI Taxonomy" id="2731552"/>
    <lineage>
        <taxon>Bacteria</taxon>
        <taxon>Pseudomonadati</taxon>
        <taxon>Pseudomonadota</taxon>
        <taxon>Gammaproteobacteria</taxon>
        <taxon>Pseudomonadales</taxon>
        <taxon>Pseudomonadaceae</taxon>
        <taxon>Pseudomonas</taxon>
    </lineage>
</organism>
<dbReference type="Gene3D" id="6.10.340.10">
    <property type="match status" value="1"/>
</dbReference>
<evidence type="ECO:0000313" key="4">
    <source>
        <dbReference type="EMBL" id="XBY66021.1"/>
    </source>
</evidence>
<feature type="transmembrane region" description="Helical" evidence="1">
    <location>
        <begin position="12"/>
        <end position="34"/>
    </location>
</feature>
<evidence type="ECO:0000256" key="1">
    <source>
        <dbReference type="SAM" id="Phobius"/>
    </source>
</evidence>
<feature type="transmembrane region" description="Helical" evidence="1">
    <location>
        <begin position="347"/>
        <end position="365"/>
    </location>
</feature>
<protein>
    <submittedName>
        <fullName evidence="4">HD domain-containing phosphohydrolase</fullName>
    </submittedName>
</protein>
<dbReference type="InterPro" id="IPR029151">
    <property type="entry name" value="Sensor-like_sf"/>
</dbReference>
<name>A0AAU7Y6P6_9PSED</name>
<sequence length="986" mass="110470">MPYKPVERRFPLHVHISLLFTLLLLLTGVVLGVFNYRQTSQIILSSSDTLFERISQDVAIDLEHTYQPIYHLLNLLTLDPGTQLDDGYHRQEKLLRSFAQALRDNPKLASLYLGFDDGDFFMVRPLHTPELKQRFDAPTGAAYQIWSIERDNLARARSESLYFDEELKLISRRQELNERYDPRNRPWYSRALEQGRHITTQPYVFFSTGAVGTTLALPAGSDAVIAADLTLNDLSATLAQHRVTPSTQVLLFAPDGSAVAYPDSSRLIVRVDDKPQLARARDLDPAIAALLDLGLSGDQRSTLELAKRRWVVSQNHLQSGGPDGLYLALLAPEDELLADAYRIRWQGAVLTLCILLLCIPLGWLLSRVLVKPLKALVAEAEAIRSFNFEAPAMGRSPVLEVDQLAVAMARMKDTLASFLEITASLSAENRFDALLRRVLEETVTISEASGGFIYLLDTTSGRLEPNGLFLGKKGEHDLESHDLRSHALNDDDLPDWLRLPASGGPSQLRTFGYDQADGFRQVLQSLESPRVHLVSTGLHNRQGDTVGVLVLLHRDTGDGTELAMLKPERIAFVEAISGVAALCIESQRLLEKQKQLLDAFIQLIAGAIDAKSPYTGGHCQRVPEITLALARAAAASDEPPFHTYNPSDEDWEALHIAAWLHDCGKVTTPEYVVDKATKLETLYDRIHEVRMRFEVLKRDAWVRYWQAVAQGADEPGQAQLRDELLAALDEEFAFIARSNLGGEFMAEEDQQRLQRIASRTWSRTLDDRLGVSWEEAQRMARTPPRPLPAEEPLLADRPEHLLERPEGERMTADNPWGFKLEVPTHKFNRGELHNLSIARGTLTAEERYIINHHIVQTILMLNRLPFPPHLKDVAEIAGGHHEKMDGSGYPKRLSREQMSLPARMMAIADIFEALTAVDRPYKKGKTLSEALGIMVGMCKGAHIDPELFGLFIRSGVYRDYAERFLRPEQIDAVDEGSILERAGLAS</sequence>
<evidence type="ECO:0000259" key="2">
    <source>
        <dbReference type="PROSITE" id="PS50885"/>
    </source>
</evidence>
<dbReference type="GO" id="GO:0007165">
    <property type="term" value="P:signal transduction"/>
    <property type="evidence" value="ECO:0007669"/>
    <property type="project" value="InterPro"/>
</dbReference>
<dbReference type="SUPFAM" id="SSF55781">
    <property type="entry name" value="GAF domain-like"/>
    <property type="match status" value="1"/>
</dbReference>
<evidence type="ECO:0000259" key="3">
    <source>
        <dbReference type="PROSITE" id="PS51832"/>
    </source>
</evidence>
<reference evidence="4" key="1">
    <citation type="submission" date="2023-08" db="EMBL/GenBank/DDBJ databases">
        <title>Increased levels of nutrients transform a symbiont into a lethal pathobiont.</title>
        <authorList>
            <person name="Lachnit T."/>
            <person name="Ulrich L."/>
            <person name="Willmer F.M."/>
            <person name="Hasenbein T."/>
            <person name="Steiner L.X."/>
            <person name="Wolters M."/>
            <person name="Herbst E.M."/>
            <person name="Deines P."/>
        </authorList>
    </citation>
    <scope>NUCLEOTIDE SEQUENCE</scope>
    <source>
        <strain evidence="4">T3</strain>
    </source>
</reference>
<feature type="domain" description="HD-GYP" evidence="3">
    <location>
        <begin position="765"/>
        <end position="967"/>
    </location>
</feature>
<dbReference type="EMBL" id="CP158373">
    <property type="protein sequence ID" value="XBY66021.1"/>
    <property type="molecule type" value="Genomic_DNA"/>
</dbReference>
<dbReference type="GO" id="GO:0008081">
    <property type="term" value="F:phosphoric diester hydrolase activity"/>
    <property type="evidence" value="ECO:0007669"/>
    <property type="project" value="UniProtKB-ARBA"/>
</dbReference>
<keyword evidence="1" id="KW-1133">Transmembrane helix</keyword>
<dbReference type="InterPro" id="IPR003607">
    <property type="entry name" value="HD/PDEase_dom"/>
</dbReference>
<dbReference type="PANTHER" id="PTHR45228">
    <property type="entry name" value="CYCLIC DI-GMP PHOSPHODIESTERASE TM_0186-RELATED"/>
    <property type="match status" value="1"/>
</dbReference>
<dbReference type="InterPro" id="IPR052020">
    <property type="entry name" value="Cyclic_di-GMP/3'3'-cGAMP_PDE"/>
</dbReference>